<reference evidence="18" key="1">
    <citation type="journal article" date="2013" name="Genome Res.">
        <title>A second-generation assembly of the Drosophila simulans genome provides new insights into patterns of lineage-specific divergence.</title>
        <authorList>
            <person name="Hu T.T."/>
            <person name="Eisen M.B."/>
            <person name="Thornton K.R."/>
            <person name="Andolfatto P."/>
        </authorList>
    </citation>
    <scope>NUCLEOTIDE SEQUENCE [LARGE SCALE GENOMIC DNA]</scope>
    <source>
        <strain evidence="18">W501</strain>
    </source>
</reference>
<dbReference type="InterPro" id="IPR000337">
    <property type="entry name" value="GPCR_3"/>
</dbReference>
<evidence type="ECO:0000256" key="2">
    <source>
        <dbReference type="ARBA" id="ARBA00007242"/>
    </source>
</evidence>
<dbReference type="PANTHER" id="PTHR24060">
    <property type="entry name" value="METABOTROPIC GLUTAMATE RECEPTOR"/>
    <property type="match status" value="1"/>
</dbReference>
<feature type="transmembrane region" description="Helical" evidence="13">
    <location>
        <begin position="1047"/>
        <end position="1070"/>
    </location>
</feature>
<dbReference type="OrthoDB" id="425344at2759"/>
<evidence type="ECO:0000259" key="15">
    <source>
        <dbReference type="PROSITE" id="PS50259"/>
    </source>
</evidence>
<feature type="region of interest" description="Disordered" evidence="12">
    <location>
        <begin position="1238"/>
        <end position="1279"/>
    </location>
</feature>
<dbReference type="GO" id="GO:0004930">
    <property type="term" value="F:G protein-coupled receptor activity"/>
    <property type="evidence" value="ECO:0007669"/>
    <property type="project" value="UniProtKB-KW"/>
</dbReference>
<dbReference type="Bgee" id="FBgn0186941">
    <property type="expression patterns" value="Expressed in adult organism"/>
</dbReference>
<gene>
    <name evidence="18" type="primary">Dsim\GD15273</name>
    <name evidence="18" type="ORF">Dsimw501_GD15273</name>
</gene>
<reference evidence="18" key="2">
    <citation type="submission" date="2014-06" db="EMBL/GenBank/DDBJ databases">
        <authorList>
            <person name="Hu T."/>
            <person name="Eisen M.B."/>
            <person name="Thornton K.R."/>
            <person name="Andolfatto P."/>
        </authorList>
    </citation>
    <scope>NUCLEOTIDE SEQUENCE</scope>
    <source>
        <strain evidence="18">W501</strain>
    </source>
</reference>
<evidence type="ECO:0000256" key="14">
    <source>
        <dbReference type="SAM" id="SignalP"/>
    </source>
</evidence>
<name>A0A0J9TWB7_DROSI</name>
<dbReference type="GO" id="GO:0030425">
    <property type="term" value="C:dendrite"/>
    <property type="evidence" value="ECO:0007669"/>
    <property type="project" value="EnsemblMetazoa"/>
</dbReference>
<accession>A0A0J9TWB7</accession>
<dbReference type="PRINTS" id="PR00248">
    <property type="entry name" value="GPCRMGR"/>
</dbReference>
<keyword evidence="8" id="KW-0675">Receptor</keyword>
<keyword evidence="7 13" id="KW-0472">Membrane</keyword>
<keyword evidence="4 13" id="KW-0812">Transmembrane</keyword>
<evidence type="ECO:0000313" key="18">
    <source>
        <dbReference type="EMBL" id="KMY92275.1"/>
    </source>
</evidence>
<dbReference type="InterPro" id="IPR017978">
    <property type="entry name" value="GPCR_3_C"/>
</dbReference>
<evidence type="ECO:0000256" key="6">
    <source>
        <dbReference type="ARBA" id="ARBA00023040"/>
    </source>
</evidence>
<dbReference type="InterPro" id="IPR000162">
    <property type="entry name" value="GPCR_3_mtglu_rcpt"/>
</dbReference>
<feature type="domain" description="G-protein coupled receptors family 3 profile" evidence="15">
    <location>
        <begin position="889"/>
        <end position="1154"/>
    </location>
</feature>
<dbReference type="GO" id="GO:0008343">
    <property type="term" value="P:adult feeding behavior"/>
    <property type="evidence" value="ECO:0007669"/>
    <property type="project" value="EnsemblMetazoa"/>
</dbReference>
<dbReference type="SUPFAM" id="SSF53822">
    <property type="entry name" value="Periplasmic binding protein-like I"/>
    <property type="match status" value="1"/>
</dbReference>
<feature type="transmembrane region" description="Helical" evidence="13">
    <location>
        <begin position="888"/>
        <end position="908"/>
    </location>
</feature>
<feature type="transmembrane region" description="Helical" evidence="13">
    <location>
        <begin position="1114"/>
        <end position="1140"/>
    </location>
</feature>
<evidence type="ECO:0000313" key="17">
    <source>
        <dbReference type="EMBL" id="KMY92274.1"/>
    </source>
</evidence>
<dbReference type="PROSITE" id="PS00981">
    <property type="entry name" value="G_PROTEIN_RECEP_F3_3"/>
    <property type="match status" value="1"/>
</dbReference>
<evidence type="ECO:0000256" key="12">
    <source>
        <dbReference type="SAM" id="MobiDB-lite"/>
    </source>
</evidence>
<evidence type="ECO:0000256" key="3">
    <source>
        <dbReference type="ARBA" id="ARBA00022475"/>
    </source>
</evidence>
<feature type="compositionally biased region" description="Low complexity" evidence="12">
    <location>
        <begin position="212"/>
        <end position="229"/>
    </location>
</feature>
<dbReference type="Pfam" id="PF07562">
    <property type="entry name" value="NCD3G"/>
    <property type="match status" value="1"/>
</dbReference>
<reference evidence="18" key="3">
    <citation type="submission" date="2015-04" db="EMBL/GenBank/DDBJ databases">
        <authorList>
            <consortium name="FlyBase"/>
        </authorList>
    </citation>
    <scope>NUCLEOTIDE SEQUENCE</scope>
    <source>
        <strain evidence="18">W501</strain>
    </source>
</reference>
<protein>
    <submittedName>
        <fullName evidence="16">Uncharacterized protein, isoform B</fullName>
    </submittedName>
    <submittedName>
        <fullName evidence="17">Uncharacterized protein, isoform C</fullName>
    </submittedName>
    <submittedName>
        <fullName evidence="18">Uncharacterized protein, isoform D</fullName>
    </submittedName>
</protein>
<dbReference type="GO" id="GO:0007200">
    <property type="term" value="P:phospholipase C-activating G protein-coupled receptor signaling pathway"/>
    <property type="evidence" value="ECO:0007669"/>
    <property type="project" value="EnsemblMetazoa"/>
</dbReference>
<dbReference type="InterPro" id="IPR017979">
    <property type="entry name" value="GPCR_3_CS"/>
</dbReference>
<organism evidence="18">
    <name type="scientific">Drosophila simulans</name>
    <name type="common">Fruit fly</name>
    <dbReference type="NCBI Taxonomy" id="7240"/>
    <lineage>
        <taxon>Eukaryota</taxon>
        <taxon>Metazoa</taxon>
        <taxon>Ecdysozoa</taxon>
        <taxon>Arthropoda</taxon>
        <taxon>Hexapoda</taxon>
        <taxon>Insecta</taxon>
        <taxon>Pterygota</taxon>
        <taxon>Neoptera</taxon>
        <taxon>Endopterygota</taxon>
        <taxon>Diptera</taxon>
        <taxon>Brachycera</taxon>
        <taxon>Muscomorpha</taxon>
        <taxon>Ephydroidea</taxon>
        <taxon>Drosophilidae</taxon>
        <taxon>Drosophila</taxon>
        <taxon>Sophophora</taxon>
    </lineage>
</organism>
<feature type="compositionally biased region" description="Low complexity" evidence="12">
    <location>
        <begin position="1253"/>
        <end position="1275"/>
    </location>
</feature>
<proteinExistence type="inferred from homology"/>
<dbReference type="Pfam" id="PF01094">
    <property type="entry name" value="ANF_receptor"/>
    <property type="match status" value="1"/>
</dbReference>
<dbReference type="KEGG" id="dsi:Dsimw501_GD15273"/>
<feature type="transmembrane region" description="Helical" evidence="13">
    <location>
        <begin position="1001"/>
        <end position="1022"/>
    </location>
</feature>
<comment type="function">
    <text evidence="11">G-protein coupled receptor for glutamate. Ligand binding causes a conformation change that triggers signaling via guanine nucleotide-binding proteins (G proteins) and modulates the activity of down-stream effectors.</text>
</comment>
<evidence type="ECO:0000256" key="10">
    <source>
        <dbReference type="ARBA" id="ARBA00023224"/>
    </source>
</evidence>
<dbReference type="GO" id="GO:0017085">
    <property type="term" value="P:response to insecticide"/>
    <property type="evidence" value="ECO:0007669"/>
    <property type="project" value="EnsemblMetazoa"/>
</dbReference>
<evidence type="ECO:0000256" key="4">
    <source>
        <dbReference type="ARBA" id="ARBA00022692"/>
    </source>
</evidence>
<dbReference type="Gene3D" id="2.10.50.30">
    <property type="entry name" value="GPCR, family 3, nine cysteines domain"/>
    <property type="match status" value="1"/>
</dbReference>
<dbReference type="PRINTS" id="PR00593">
    <property type="entry name" value="MTABOTROPICR"/>
</dbReference>
<dbReference type="EMBL" id="CM002911">
    <property type="protein sequence ID" value="KMY92275.1"/>
    <property type="molecule type" value="Genomic_DNA"/>
</dbReference>
<dbReference type="FunFam" id="2.10.50.30:FF:000001">
    <property type="entry name" value="metabotropic glutamate receptor 1"/>
    <property type="match status" value="1"/>
</dbReference>
<sequence length="1372" mass="148482">MPPLLLAFILLLQQQQLLAGSATDQQLTGATDDGRSPAALSDNLNSTLVLLAEKTIKAIELQTKAAYGVAGGATDKLQVTPANQLPANTAATSTRPAVLRTLDSFMAATMVTGNQLGPGAPRGMKSAATLEANSTTTAPPRAAGVSVAAEAATAASAAITAAIQATAATSPTREQHTLPPRPAVGQMARINVAATIEDQIERAVIPSTTNKAETPATPSATSTPSPTTEMLPAKTKRGESDKTNKIGQSVQRYDIKFNEHAALTHGYANATEAWPTMTTANIVAAPAAPTISPALASTATRIGGKAVPTPRLLGSGAANVAQILAKSLDSPSPSSSSGWPVKHAAVLEGDVILGGLMMVHSREDSITCGPIMPQGGIQALEAMLYTLDQVNKQQLLPNVTLGAHLLDDCDKDTYGLEMAVDFIKGSISNIDDAEYHCNKTQVRKVISGVVGAASSVTSIQVANLLRLFRIPQVSYFSTSPELSNKQRFEYFSRTIPSDHYQVKAMVEIVKRMGWSYVSIIYEESNYGIKAFEELEELLARHNICIAIKEKLVKDSGVAEDIAYDNIVQKLLTKPRARGAIIFGSDQEVRQVMRAVRRANATGSFSWIGSDGWSARNLVSDDYEPEVEGTLSVQPQANPVRGFEEYFLSLTVENNQRNPWFVEFWEDHFQCRYPGSTSTPYNNYTKQCTTKERLSRQNTDFEDQLQFVSDAVMAFAYALRDMHRDLCGGGPSLCEAMKPTKGADLLKYLRKVEFEGLSGDEFRFDGNGDGPARYNIIHFKQSQAGQYHWVKVGEYTEGELRLNMSEVKFKRLSPKPPESVCSLPCLVGQAKKYVEGESCCWHCFNCTTYQIRHPDDETHCKLCKLGTLPDAHKQYCRPIPEIYLRPESAWAIGAMAFSSTGILVTLFVMGVFVRHNDTPIVRASGRELSYILLAGIFMCYGVTFALVLKPTNIVCAIQRFGVGFCFTVVYAALLTKTNRIARIFKAGKQSAKRPSFISPKSQLVICACLVSVQILINGVWMVIAPSHAMHHYPTREDNLLVCDSYIDASYMIAFSYPIFLIVICTVYAVLTRKIPEAFNESKHIGFTMYTTCVIWLAFVPLYFGTANHVPLRITSMSVTISLSASVTIACLFSPKLYIILIRPERNVRQSMMPPRYGNMHRTAGTGPSSMMAAAVVTAATCAQEEKIQKHITPTNTENSLKTKKLCEMATQTISSIITSLDINAYNQIPYADQYVPNNATTATTTPTDKGSGNGNSNSNSNTNGSSNSNSNSNSNGDGDVATEKVVANNNKINQRQHGQPAVAFAITSTNNHISGPAATITTTAATGETTTEALVATITTPLATGDVSETVSVAPNNGHGNGSQRPPVLQTNL</sequence>
<dbReference type="FunFam" id="3.40.50.2300:FF:000145">
    <property type="entry name" value="Glutamate receptor, metabotropic"/>
    <property type="match status" value="1"/>
</dbReference>
<evidence type="ECO:0000256" key="8">
    <source>
        <dbReference type="ARBA" id="ARBA00023170"/>
    </source>
</evidence>
<dbReference type="EMBL" id="CM002911">
    <property type="protein sequence ID" value="KMY92273.1"/>
    <property type="molecule type" value="Genomic_DNA"/>
</dbReference>
<feature type="transmembrane region" description="Helical" evidence="13">
    <location>
        <begin position="929"/>
        <end position="947"/>
    </location>
</feature>
<comment type="subcellular location">
    <subcellularLocation>
        <location evidence="1">Cell membrane</location>
        <topology evidence="1">Multi-pass membrane protein</topology>
    </subcellularLocation>
</comment>
<keyword evidence="3" id="KW-1003">Cell membrane</keyword>
<feature type="region of interest" description="Disordered" evidence="12">
    <location>
        <begin position="206"/>
        <end position="243"/>
    </location>
</feature>
<dbReference type="Proteomes" id="UP000035880">
    <property type="component" value="Chromosome 2R"/>
</dbReference>
<evidence type="ECO:0000256" key="7">
    <source>
        <dbReference type="ARBA" id="ARBA00023136"/>
    </source>
</evidence>
<evidence type="ECO:0000256" key="13">
    <source>
        <dbReference type="SAM" id="Phobius"/>
    </source>
</evidence>
<dbReference type="InterPro" id="IPR001828">
    <property type="entry name" value="ANF_lig-bd_rcpt"/>
</dbReference>
<dbReference type="FunFam" id="3.40.50.2300:FF:000681">
    <property type="entry name" value="Metabotropic glutamate receptor-like Protein"/>
    <property type="match status" value="1"/>
</dbReference>
<keyword evidence="6" id="KW-0297">G-protein coupled receptor</keyword>
<keyword evidence="10" id="KW-0807">Transducer</keyword>
<keyword evidence="9" id="KW-0325">Glycoprotein</keyword>
<evidence type="ECO:0000256" key="9">
    <source>
        <dbReference type="ARBA" id="ARBA00023180"/>
    </source>
</evidence>
<dbReference type="InterPro" id="IPR028082">
    <property type="entry name" value="Peripla_BP_I"/>
</dbReference>
<keyword evidence="14" id="KW-0732">Signal</keyword>
<dbReference type="Gene3D" id="3.40.50.2300">
    <property type="match status" value="2"/>
</dbReference>
<comment type="similarity">
    <text evidence="2">Belongs to the G-protein coupled receptor 3 family.</text>
</comment>
<evidence type="ECO:0000313" key="16">
    <source>
        <dbReference type="EMBL" id="KMY92273.1"/>
    </source>
</evidence>
<feature type="transmembrane region" description="Helical" evidence="13">
    <location>
        <begin position="1082"/>
        <end position="1102"/>
    </location>
</feature>
<dbReference type="CDD" id="cd15045">
    <property type="entry name" value="7tmC_mGluRs"/>
    <property type="match status" value="1"/>
</dbReference>
<keyword evidence="5 13" id="KW-1133">Transmembrane helix</keyword>
<feature type="chain" id="PRO_5007412112" evidence="14">
    <location>
        <begin position="20"/>
        <end position="1372"/>
    </location>
</feature>
<feature type="transmembrane region" description="Helical" evidence="13">
    <location>
        <begin position="959"/>
        <end position="980"/>
    </location>
</feature>
<dbReference type="PROSITE" id="PS50259">
    <property type="entry name" value="G_PROTEIN_RECEP_F3_4"/>
    <property type="match status" value="1"/>
</dbReference>
<dbReference type="EMBL" id="CM002911">
    <property type="protein sequence ID" value="KMY92274.1"/>
    <property type="molecule type" value="Genomic_DNA"/>
</dbReference>
<dbReference type="InterPro" id="IPR038550">
    <property type="entry name" value="GPCR_3_9-Cys_sf"/>
</dbReference>
<dbReference type="InterPro" id="IPR050726">
    <property type="entry name" value="mGluR"/>
</dbReference>
<evidence type="ECO:0000256" key="11">
    <source>
        <dbReference type="ARBA" id="ARBA00054813"/>
    </source>
</evidence>
<feature type="signal peptide" evidence="14">
    <location>
        <begin position="1"/>
        <end position="19"/>
    </location>
</feature>
<evidence type="ECO:0000256" key="1">
    <source>
        <dbReference type="ARBA" id="ARBA00004651"/>
    </source>
</evidence>
<dbReference type="InterPro" id="IPR011500">
    <property type="entry name" value="GPCR_3_9-Cys_dom"/>
</dbReference>
<dbReference type="Pfam" id="PF00003">
    <property type="entry name" value="7tm_3"/>
    <property type="match status" value="1"/>
</dbReference>
<dbReference type="CDD" id="cd06362">
    <property type="entry name" value="PBP1_mGluR"/>
    <property type="match status" value="1"/>
</dbReference>
<dbReference type="GO" id="GO:0005886">
    <property type="term" value="C:plasma membrane"/>
    <property type="evidence" value="ECO:0007669"/>
    <property type="project" value="UniProtKB-SubCell"/>
</dbReference>
<feature type="region of interest" description="Disordered" evidence="12">
    <location>
        <begin position="1351"/>
        <end position="1372"/>
    </location>
</feature>
<evidence type="ECO:0000256" key="5">
    <source>
        <dbReference type="ARBA" id="ARBA00022989"/>
    </source>
</evidence>